<dbReference type="KEGG" id="rsz:108858632"/>
<evidence type="ECO:0000313" key="2">
    <source>
        <dbReference type="Proteomes" id="UP000504610"/>
    </source>
</evidence>
<gene>
    <name evidence="3 4 5 6 7" type="primary">LOC108858632</name>
</gene>
<sequence>MYHCSRIIIMEICSRITIIKKRLSSWSVKSLSFSGRLLLLKTVISGITTFWCSAFILPKACIKRINSLCNVFLWRGNIEDHNTARVAWSTVTLTKDQGGLGLNDLVSWNNACCLKLVWMLFFRAGSIWVAWFTKEVLKGSVHNYWITKPSPSYSWLANKLLKMREVVYPMIKLRMQNGCTARFWTDNWSPFGNLTTFLHNSSSRLGIPMKATVASLHRNGTWRLPPARTDQELQLLTHLTTITLSPEDDYYDWELAGKTTIKYSTGDVYAHLRGEIPQVSWAKVVWSSYGISRQSFLAWLIILNRCPTRDRLISWGLQVPAICLLCNSHPETRDHLFHHCSYTSALWAISAAKLDISSPSDWTGMVSVMVNLPITKSRKAKTLLTLLVWKATLYWLWHERNSRLHTNSFRSIDSLYSGLDRQIRNRISSIRSINPLLSSKMMQLWL</sequence>
<evidence type="ECO:0000313" key="5">
    <source>
        <dbReference type="RefSeq" id="XP_056842703.1"/>
    </source>
</evidence>
<reference evidence="3 4" key="2">
    <citation type="submission" date="2025-04" db="UniProtKB">
        <authorList>
            <consortium name="RefSeq"/>
        </authorList>
    </citation>
    <scope>IDENTIFICATION</scope>
    <source>
        <tissue evidence="3 4">Leaf</tissue>
    </source>
</reference>
<dbReference type="RefSeq" id="XP_056842706.1">
    <property type="nucleotide sequence ID" value="XM_056986726.1"/>
</dbReference>
<dbReference type="Proteomes" id="UP000504610">
    <property type="component" value="Chromosome 5"/>
</dbReference>
<dbReference type="InterPro" id="IPR026960">
    <property type="entry name" value="RVT-Znf"/>
</dbReference>
<keyword evidence="2" id="KW-1185">Reference proteome</keyword>
<dbReference type="PANTHER" id="PTHR33116:SF80">
    <property type="entry name" value="REVERSE TRANSCRIPTASE ZINC-BINDING DOMAIN-CONTAINING PROTEIN"/>
    <property type="match status" value="1"/>
</dbReference>
<evidence type="ECO:0000313" key="7">
    <source>
        <dbReference type="RefSeq" id="XP_056842706.1"/>
    </source>
</evidence>
<evidence type="ECO:0000313" key="6">
    <source>
        <dbReference type="RefSeq" id="XP_056842704.1"/>
    </source>
</evidence>
<dbReference type="OrthoDB" id="1107223at2759"/>
<evidence type="ECO:0000313" key="3">
    <source>
        <dbReference type="RefSeq" id="XP_018488029.2"/>
    </source>
</evidence>
<evidence type="ECO:0000313" key="4">
    <source>
        <dbReference type="RefSeq" id="XP_056842702.1"/>
    </source>
</evidence>
<proteinExistence type="predicted"/>
<dbReference type="RefSeq" id="XP_056842703.1">
    <property type="nucleotide sequence ID" value="XM_056986723.1"/>
</dbReference>
<dbReference type="AlphaFoldDB" id="A0A6J0NTL5"/>
<reference evidence="2" key="1">
    <citation type="journal article" date="2019" name="Database">
        <title>The radish genome database (RadishGD): an integrated information resource for radish genomics.</title>
        <authorList>
            <person name="Yu H.J."/>
            <person name="Baek S."/>
            <person name="Lee Y.J."/>
            <person name="Cho A."/>
            <person name="Mun J.H."/>
        </authorList>
    </citation>
    <scope>NUCLEOTIDE SEQUENCE [LARGE SCALE GENOMIC DNA]</scope>
    <source>
        <strain evidence="2">cv. WK10039</strain>
    </source>
</reference>
<dbReference type="RefSeq" id="XP_056842702.1">
    <property type="nucleotide sequence ID" value="XM_056986722.1"/>
</dbReference>
<accession>A0A6J0NTL5</accession>
<dbReference type="Pfam" id="PF13966">
    <property type="entry name" value="zf-RVT"/>
    <property type="match status" value="1"/>
</dbReference>
<dbReference type="GeneID" id="108858632"/>
<feature type="domain" description="Reverse transcriptase zinc-binding" evidence="1">
    <location>
        <begin position="263"/>
        <end position="347"/>
    </location>
</feature>
<evidence type="ECO:0000259" key="1">
    <source>
        <dbReference type="Pfam" id="PF13966"/>
    </source>
</evidence>
<name>A0A6J0NTL5_RAPSA</name>
<protein>
    <submittedName>
        <fullName evidence="3 4">Ribonuclease H protein At1g65750</fullName>
    </submittedName>
</protein>
<dbReference type="PANTHER" id="PTHR33116">
    <property type="entry name" value="REVERSE TRANSCRIPTASE ZINC-BINDING DOMAIN-CONTAINING PROTEIN-RELATED-RELATED"/>
    <property type="match status" value="1"/>
</dbReference>
<dbReference type="RefSeq" id="XP_056842704.1">
    <property type="nucleotide sequence ID" value="XM_056986724.1"/>
</dbReference>
<organism evidence="2 3">
    <name type="scientific">Raphanus sativus</name>
    <name type="common">Radish</name>
    <name type="synonym">Raphanus raphanistrum var. sativus</name>
    <dbReference type="NCBI Taxonomy" id="3726"/>
    <lineage>
        <taxon>Eukaryota</taxon>
        <taxon>Viridiplantae</taxon>
        <taxon>Streptophyta</taxon>
        <taxon>Embryophyta</taxon>
        <taxon>Tracheophyta</taxon>
        <taxon>Spermatophyta</taxon>
        <taxon>Magnoliopsida</taxon>
        <taxon>eudicotyledons</taxon>
        <taxon>Gunneridae</taxon>
        <taxon>Pentapetalae</taxon>
        <taxon>rosids</taxon>
        <taxon>malvids</taxon>
        <taxon>Brassicales</taxon>
        <taxon>Brassicaceae</taxon>
        <taxon>Brassiceae</taxon>
        <taxon>Raphanus</taxon>
    </lineage>
</organism>
<dbReference type="RefSeq" id="XP_018488029.2">
    <property type="nucleotide sequence ID" value="XM_018632527.2"/>
</dbReference>